<evidence type="ECO:0000313" key="2">
    <source>
        <dbReference type="EnsemblPlants" id="ORUFI09G01990.1"/>
    </source>
</evidence>
<dbReference type="EnsemblPlants" id="ORUFI09G01990.1">
    <property type="protein sequence ID" value="ORUFI09G01990.1"/>
    <property type="gene ID" value="ORUFI09G01990"/>
</dbReference>
<evidence type="ECO:0000256" key="1">
    <source>
        <dbReference type="SAM" id="MobiDB-lite"/>
    </source>
</evidence>
<reference evidence="2" key="2">
    <citation type="submission" date="2015-06" db="UniProtKB">
        <authorList>
            <consortium name="EnsemblPlants"/>
        </authorList>
    </citation>
    <scope>IDENTIFICATION</scope>
</reference>
<organism evidence="2 3">
    <name type="scientific">Oryza rufipogon</name>
    <name type="common">Brownbeard rice</name>
    <name type="synonym">Asian wild rice</name>
    <dbReference type="NCBI Taxonomy" id="4529"/>
    <lineage>
        <taxon>Eukaryota</taxon>
        <taxon>Viridiplantae</taxon>
        <taxon>Streptophyta</taxon>
        <taxon>Embryophyta</taxon>
        <taxon>Tracheophyta</taxon>
        <taxon>Spermatophyta</taxon>
        <taxon>Magnoliopsida</taxon>
        <taxon>Liliopsida</taxon>
        <taxon>Poales</taxon>
        <taxon>Poaceae</taxon>
        <taxon>BOP clade</taxon>
        <taxon>Oryzoideae</taxon>
        <taxon>Oryzeae</taxon>
        <taxon>Oryzinae</taxon>
        <taxon>Oryza</taxon>
    </lineage>
</organism>
<dbReference type="Proteomes" id="UP000008022">
    <property type="component" value="Unassembled WGS sequence"/>
</dbReference>
<evidence type="ECO:0000313" key="3">
    <source>
        <dbReference type="Proteomes" id="UP000008022"/>
    </source>
</evidence>
<reference evidence="3" key="1">
    <citation type="submission" date="2013-06" db="EMBL/GenBank/DDBJ databases">
        <authorList>
            <person name="Zhao Q."/>
        </authorList>
    </citation>
    <scope>NUCLEOTIDE SEQUENCE</scope>
    <source>
        <strain evidence="3">cv. W1943</strain>
    </source>
</reference>
<sequence>MSRRRKREVAPPPQAVVSSTAPFAVPTSQAAPYPYGGLGFPPPPTAWLASPQPQAMPGSSAFHPPAAGKTDVHPDLEEWYVCQLALTTMSDSSSNSNSSSYSNDLDPSKFLDKYISDQNVLDSFATRIVEKIKTKFAAGLLKRQSGTRKTIARDHEEGHRRLVADYFANQPLYPERMKMFSCPIHGAELLTANDGSSGNGHMMQWFNEDQPTDNLLYEQLAAALAIKWSVAGNGLYY</sequence>
<dbReference type="Gramene" id="ORUFI09G01990.1">
    <property type="protein sequence ID" value="ORUFI09G01990.1"/>
    <property type="gene ID" value="ORUFI09G01990"/>
</dbReference>
<dbReference type="STRING" id="4529.A0A0E0QND1"/>
<keyword evidence="3" id="KW-1185">Reference proteome</keyword>
<accession>A0A0E0QND1</accession>
<protein>
    <submittedName>
        <fullName evidence="2">Uncharacterized protein</fullName>
    </submittedName>
</protein>
<feature type="region of interest" description="Disordered" evidence="1">
    <location>
        <begin position="1"/>
        <end position="23"/>
    </location>
</feature>
<name>A0A0E0QND1_ORYRU</name>
<dbReference type="AlphaFoldDB" id="A0A0E0QND1"/>
<proteinExistence type="predicted"/>